<dbReference type="InterPro" id="IPR021562">
    <property type="entry name" value="DUF3007"/>
</dbReference>
<feature type="compositionally biased region" description="Basic and acidic residues" evidence="1">
    <location>
        <begin position="236"/>
        <end position="245"/>
    </location>
</feature>
<accession>J3L513</accession>
<dbReference type="eggNOG" id="ENOG502S6T3">
    <property type="taxonomic scope" value="Eukaryota"/>
</dbReference>
<dbReference type="EnsemblPlants" id="OB01G43190.1">
    <property type="protein sequence ID" value="OB01G43190.1"/>
    <property type="gene ID" value="OB01G43190"/>
</dbReference>
<dbReference type="Pfam" id="PF11460">
    <property type="entry name" value="DUF3007"/>
    <property type="match status" value="1"/>
</dbReference>
<name>J3L513_ORYBR</name>
<evidence type="ECO:0000313" key="4">
    <source>
        <dbReference type="Proteomes" id="UP000006038"/>
    </source>
</evidence>
<dbReference type="Proteomes" id="UP000006038">
    <property type="component" value="Chromosome 1"/>
</dbReference>
<evidence type="ECO:0000256" key="1">
    <source>
        <dbReference type="SAM" id="MobiDB-lite"/>
    </source>
</evidence>
<dbReference type="Gramene" id="OB01G43190.1">
    <property type="protein sequence ID" value="OB01G43190.1"/>
    <property type="gene ID" value="OB01G43190"/>
</dbReference>
<evidence type="ECO:0000313" key="3">
    <source>
        <dbReference type="EnsemblPlants" id="OB01G43190.1"/>
    </source>
</evidence>
<dbReference type="RefSeq" id="XP_015699233.1">
    <property type="nucleotide sequence ID" value="XM_015843747.2"/>
</dbReference>
<organism evidence="3">
    <name type="scientific">Oryza brachyantha</name>
    <name type="common">malo sina</name>
    <dbReference type="NCBI Taxonomy" id="4533"/>
    <lineage>
        <taxon>Eukaryota</taxon>
        <taxon>Viridiplantae</taxon>
        <taxon>Streptophyta</taxon>
        <taxon>Embryophyta</taxon>
        <taxon>Tracheophyta</taxon>
        <taxon>Spermatophyta</taxon>
        <taxon>Magnoliopsida</taxon>
        <taxon>Liliopsida</taxon>
        <taxon>Poales</taxon>
        <taxon>Poaceae</taxon>
        <taxon>BOP clade</taxon>
        <taxon>Oryzoideae</taxon>
        <taxon>Oryzeae</taxon>
        <taxon>Oryzinae</taxon>
        <taxon>Oryza</taxon>
    </lineage>
</organism>
<keyword evidence="2" id="KW-0472">Membrane</keyword>
<dbReference type="OrthoDB" id="5023at2759"/>
<dbReference type="HOGENOM" id="CLU_083153_0_0_1"/>
<dbReference type="GeneID" id="102716174"/>
<dbReference type="STRING" id="4533.J3L513"/>
<feature type="transmembrane region" description="Helical" evidence="2">
    <location>
        <begin position="127"/>
        <end position="145"/>
    </location>
</feature>
<dbReference type="AlphaFoldDB" id="J3L513"/>
<feature type="compositionally biased region" description="Basic and acidic residues" evidence="1">
    <location>
        <begin position="106"/>
        <end position="118"/>
    </location>
</feature>
<keyword evidence="4" id="KW-1185">Reference proteome</keyword>
<protein>
    <submittedName>
        <fullName evidence="3">Uncharacterized protein</fullName>
    </submittedName>
</protein>
<feature type="transmembrane region" description="Helical" evidence="2">
    <location>
        <begin position="157"/>
        <end position="177"/>
    </location>
</feature>
<proteinExistence type="predicted"/>
<evidence type="ECO:0000256" key="2">
    <source>
        <dbReference type="SAM" id="Phobius"/>
    </source>
</evidence>
<reference evidence="3" key="2">
    <citation type="submission" date="2013-04" db="UniProtKB">
        <authorList>
            <consortium name="EnsemblPlants"/>
        </authorList>
    </citation>
    <scope>IDENTIFICATION</scope>
</reference>
<keyword evidence="2" id="KW-1133">Transmembrane helix</keyword>
<feature type="region of interest" description="Disordered" evidence="1">
    <location>
        <begin position="220"/>
        <end position="245"/>
    </location>
</feature>
<dbReference type="PANTHER" id="PTHR35734:SF1">
    <property type="entry name" value="OS01G0805200 PROTEIN"/>
    <property type="match status" value="1"/>
</dbReference>
<reference evidence="3" key="1">
    <citation type="journal article" date="2013" name="Nat. Commun.">
        <title>Whole-genome sequencing of Oryza brachyantha reveals mechanisms underlying Oryza genome evolution.</title>
        <authorList>
            <person name="Chen J."/>
            <person name="Huang Q."/>
            <person name="Gao D."/>
            <person name="Wang J."/>
            <person name="Lang Y."/>
            <person name="Liu T."/>
            <person name="Li B."/>
            <person name="Bai Z."/>
            <person name="Luis Goicoechea J."/>
            <person name="Liang C."/>
            <person name="Chen C."/>
            <person name="Zhang W."/>
            <person name="Sun S."/>
            <person name="Liao Y."/>
            <person name="Zhang X."/>
            <person name="Yang L."/>
            <person name="Song C."/>
            <person name="Wang M."/>
            <person name="Shi J."/>
            <person name="Liu G."/>
            <person name="Liu J."/>
            <person name="Zhou H."/>
            <person name="Zhou W."/>
            <person name="Yu Q."/>
            <person name="An N."/>
            <person name="Chen Y."/>
            <person name="Cai Q."/>
            <person name="Wang B."/>
            <person name="Liu B."/>
            <person name="Min J."/>
            <person name="Huang Y."/>
            <person name="Wu H."/>
            <person name="Li Z."/>
            <person name="Zhang Y."/>
            <person name="Yin Y."/>
            <person name="Song W."/>
            <person name="Jiang J."/>
            <person name="Jackson S.A."/>
            <person name="Wing R.A."/>
            <person name="Wang J."/>
            <person name="Chen M."/>
        </authorList>
    </citation>
    <scope>NUCLEOTIDE SEQUENCE [LARGE SCALE GENOMIC DNA]</scope>
    <source>
        <strain evidence="3">cv. IRGC 101232</strain>
    </source>
</reference>
<keyword evidence="2" id="KW-0812">Transmembrane</keyword>
<dbReference type="OMA" id="CCSCKGE"/>
<dbReference type="PANTHER" id="PTHR35734">
    <property type="entry name" value="OS01G0805200 PROTEIN"/>
    <property type="match status" value="1"/>
</dbReference>
<dbReference type="KEGG" id="obr:102716174"/>
<feature type="region of interest" description="Disordered" evidence="1">
    <location>
        <begin position="94"/>
        <end position="118"/>
    </location>
</feature>
<sequence length="245" mass="26174">MAPAAAALAAPIASIAHSSAGRATAAAAALAAASLRSARTSGSPLLAQLGGGAIASFLGFRSLPRGVHAMPNLRRCSSQGAAVVPRSNQMLRSARQQRRLVPRASSSDEPKSTTEEKTPFGYTRKDVLLIGVGVTLLGYGLKYGLELVGVDPLQAGNAVQLIIVLGMTVGWISTYMFRVANKDMTYAQQLRDYEKQVMEKRLESLSEADLQVLLEQVEEEKQSLTPVRDQGVTFTRKTEDQTNAS</sequence>
<gene>
    <name evidence="3" type="primary">LOC102716174</name>
</gene>